<gene>
    <name evidence="1" type="ORF">SAMN05421540_10282</name>
</gene>
<dbReference type="STRING" id="908615.SAMN05421540_10282"/>
<dbReference type="EMBL" id="FNQF01000002">
    <property type="protein sequence ID" value="SDZ88807.1"/>
    <property type="molecule type" value="Genomic_DNA"/>
</dbReference>
<proteinExistence type="predicted"/>
<keyword evidence="2" id="KW-1185">Reference proteome</keyword>
<dbReference type="AlphaFoldDB" id="A0A1H3WNP5"/>
<sequence>MSKFIFLIVFSFLLMSCQEKENKNETVQTEKKEFNTAYMRTNGDSTSTYAEVIHFYKNLAENHESITLTEHYKTDHGEPLHLVEYASESASLNSLNILINNGIHPGEPGGIDASMLFFKDLAEGKIKLKENMKIYSIPVYNVGGAHERNSTWRTNQNGPSEYGFRGNAKNYDLNRDFIKSDSKNSKAFFEIYHKVKPHIFIDTHATNGADYPYVLTHIFTQQNQLGGELSQYMTGRFIPEVKDSLQSNNWDSTPYVNVFNRPPDGGFNQFLDSPRYSTGYSSLWNSIGLVIETHMLKSYKKRVEGTHAFLQAMAKVSAKNAKEIKEKKENNHQYFQNLDYYPIQYELDSTSYQILNFKAFLVDTLKSEITGFDRIKYNRDSTYTVDVKYHNKYVATDSIQVPKSYIIPQQWEKIIELLKWNSVTYHRLDKDSIMEVDYYRIMDFETSQSPFEGHYLHSNTKVKTFKAKQEFREGDIVVETDQRAIKYIFETLEPEAVDSFFNWNFFDSVLQQKEHFSTYIFEDMAIKILENNPDLQKKFDEKKNADRNFSENWYAQLSWLHKQSKHYEDAHLKYPVYRLMK</sequence>
<dbReference type="SUPFAM" id="SSF53187">
    <property type="entry name" value="Zn-dependent exopeptidases"/>
    <property type="match status" value="1"/>
</dbReference>
<dbReference type="Gene3D" id="3.40.630.10">
    <property type="entry name" value="Zn peptidases"/>
    <property type="match status" value="1"/>
</dbReference>
<accession>A0A1H3WNP5</accession>
<dbReference type="PROSITE" id="PS51257">
    <property type="entry name" value="PROKAR_LIPOPROTEIN"/>
    <property type="match status" value="1"/>
</dbReference>
<protein>
    <recommendedName>
        <fullName evidence="3">Zinc carboxypeptidase</fullName>
    </recommendedName>
</protein>
<evidence type="ECO:0000313" key="1">
    <source>
        <dbReference type="EMBL" id="SDZ88807.1"/>
    </source>
</evidence>
<name>A0A1H3WNP5_9FLAO</name>
<reference evidence="1 2" key="1">
    <citation type="submission" date="2016-10" db="EMBL/GenBank/DDBJ databases">
        <authorList>
            <person name="de Groot N.N."/>
        </authorList>
    </citation>
    <scope>NUCLEOTIDE SEQUENCE [LARGE SCALE GENOMIC DNA]</scope>
    <source>
        <strain evidence="1 2">DSM 23581</strain>
    </source>
</reference>
<evidence type="ECO:0008006" key="3">
    <source>
        <dbReference type="Google" id="ProtNLM"/>
    </source>
</evidence>
<dbReference type="CDD" id="cd06241">
    <property type="entry name" value="M14-like"/>
    <property type="match status" value="1"/>
</dbReference>
<organism evidence="1 2">
    <name type="scientific">Psychroflexus halocasei</name>
    <dbReference type="NCBI Taxonomy" id="908615"/>
    <lineage>
        <taxon>Bacteria</taxon>
        <taxon>Pseudomonadati</taxon>
        <taxon>Bacteroidota</taxon>
        <taxon>Flavobacteriia</taxon>
        <taxon>Flavobacteriales</taxon>
        <taxon>Flavobacteriaceae</taxon>
        <taxon>Psychroflexus</taxon>
    </lineage>
</organism>
<dbReference type="RefSeq" id="WP_234953077.1">
    <property type="nucleotide sequence ID" value="NZ_FNQF01000002.1"/>
</dbReference>
<dbReference type="Proteomes" id="UP000198820">
    <property type="component" value="Unassembled WGS sequence"/>
</dbReference>
<evidence type="ECO:0000313" key="2">
    <source>
        <dbReference type="Proteomes" id="UP000198820"/>
    </source>
</evidence>